<gene>
    <name evidence="1" type="ORF">BDV36DRAFT_175050</name>
</gene>
<protein>
    <submittedName>
        <fullName evidence="1">Uncharacterized protein</fullName>
    </submittedName>
</protein>
<dbReference type="EMBL" id="ML735691">
    <property type="protein sequence ID" value="KAE8423009.1"/>
    <property type="molecule type" value="Genomic_DNA"/>
</dbReference>
<organism evidence="1 2">
    <name type="scientific">Aspergillus pseudocaelatus</name>
    <dbReference type="NCBI Taxonomy" id="1825620"/>
    <lineage>
        <taxon>Eukaryota</taxon>
        <taxon>Fungi</taxon>
        <taxon>Dikarya</taxon>
        <taxon>Ascomycota</taxon>
        <taxon>Pezizomycotina</taxon>
        <taxon>Eurotiomycetes</taxon>
        <taxon>Eurotiomycetidae</taxon>
        <taxon>Eurotiales</taxon>
        <taxon>Aspergillaceae</taxon>
        <taxon>Aspergillus</taxon>
        <taxon>Aspergillus subgen. Circumdati</taxon>
    </lineage>
</organism>
<proteinExistence type="predicted"/>
<evidence type="ECO:0000313" key="1">
    <source>
        <dbReference type="EMBL" id="KAE8423009.1"/>
    </source>
</evidence>
<sequence>MHAADPRRRGYSPIVRVKKSVLPVYTLRRHCPVEGVKNRTASRAYTKIGIIVEIKIIIGLAPMTPGLLGL</sequence>
<keyword evidence="2" id="KW-1185">Reference proteome</keyword>
<name>A0ABQ6X106_9EURO</name>
<reference evidence="1 2" key="1">
    <citation type="submission" date="2019-04" db="EMBL/GenBank/DDBJ databases">
        <authorList>
            <consortium name="DOE Joint Genome Institute"/>
            <person name="Mondo S."/>
            <person name="Kjaerbolling I."/>
            <person name="Vesth T."/>
            <person name="Frisvad J.C."/>
            <person name="Nybo J.L."/>
            <person name="Theobald S."/>
            <person name="Kildgaard S."/>
            <person name="Isbrandt T."/>
            <person name="Kuo A."/>
            <person name="Sato A."/>
            <person name="Lyhne E.K."/>
            <person name="Kogle M.E."/>
            <person name="Wiebenga A."/>
            <person name="Kun R.S."/>
            <person name="Lubbers R.J."/>
            <person name="Makela M.R."/>
            <person name="Barry K."/>
            <person name="Chovatia M."/>
            <person name="Clum A."/>
            <person name="Daum C."/>
            <person name="Haridas S."/>
            <person name="He G."/>
            <person name="LaButti K."/>
            <person name="Lipzen A."/>
            <person name="Riley R."/>
            <person name="Salamov A."/>
            <person name="Simmons B.A."/>
            <person name="Magnuson J.K."/>
            <person name="Henrissat B."/>
            <person name="Mortensen U.H."/>
            <person name="Larsen T.O."/>
            <person name="Devries R.P."/>
            <person name="Grigoriev I.V."/>
            <person name="Machida M."/>
            <person name="Baker S.E."/>
            <person name="Andersen M.R."/>
            <person name="Cantor M.N."/>
            <person name="Hua S.X."/>
        </authorList>
    </citation>
    <scope>NUCLEOTIDE SEQUENCE [LARGE SCALE GENOMIC DNA]</scope>
    <source>
        <strain evidence="1 2">CBS 117616</strain>
    </source>
</reference>
<evidence type="ECO:0000313" key="2">
    <source>
        <dbReference type="Proteomes" id="UP000325395"/>
    </source>
</evidence>
<dbReference type="Proteomes" id="UP000325395">
    <property type="component" value="Unassembled WGS sequence"/>
</dbReference>
<accession>A0ABQ6X106</accession>